<organism evidence="2 3">
    <name type="scientific">Glaciihabitans arcticus</name>
    <dbReference type="NCBI Taxonomy" id="2668039"/>
    <lineage>
        <taxon>Bacteria</taxon>
        <taxon>Bacillati</taxon>
        <taxon>Actinomycetota</taxon>
        <taxon>Actinomycetes</taxon>
        <taxon>Micrococcales</taxon>
        <taxon>Microbacteriaceae</taxon>
        <taxon>Glaciihabitans</taxon>
    </lineage>
</organism>
<dbReference type="InterPro" id="IPR029063">
    <property type="entry name" value="SAM-dependent_MTases_sf"/>
</dbReference>
<dbReference type="EMBL" id="SISG01000001">
    <property type="protein sequence ID" value="TBN57072.1"/>
    <property type="molecule type" value="Genomic_DNA"/>
</dbReference>
<evidence type="ECO:0000259" key="1">
    <source>
        <dbReference type="Pfam" id="PF08241"/>
    </source>
</evidence>
<sequence length="272" mass="29930">MRPAYSLGVTASEKYTHGHHESVLKSHTWRTVENSAEFLIPSLTPGLSLLDVGCGPGTITVDLARRLAPGSVVGLDASADVIAQARQFEEPNLSFLVGDAYALPFDDDSFDIVFTHQTLQHVARPVEVLRELRRVVRPGGVVAARDVDYAGTIWYPELPGLDLWMRIYQQVHRGNGGEPNAGRLLKAWALEAGFSSVESSASVWNFADETDREWWGSMWEARVLQSAFAGDALGKSAATQDQLEEISRSWRSWAEAPDGWLAMPHGEVLCRG</sequence>
<keyword evidence="3" id="KW-1185">Reference proteome</keyword>
<dbReference type="AlphaFoldDB" id="A0A4Q9GQC7"/>
<dbReference type="Gene3D" id="3.40.50.150">
    <property type="entry name" value="Vaccinia Virus protein VP39"/>
    <property type="match status" value="1"/>
</dbReference>
<dbReference type="RefSeq" id="WP_130981183.1">
    <property type="nucleotide sequence ID" value="NZ_SISG01000001.1"/>
</dbReference>
<comment type="caution">
    <text evidence="2">The sequence shown here is derived from an EMBL/GenBank/DDBJ whole genome shotgun (WGS) entry which is preliminary data.</text>
</comment>
<dbReference type="GO" id="GO:0008757">
    <property type="term" value="F:S-adenosylmethionine-dependent methyltransferase activity"/>
    <property type="evidence" value="ECO:0007669"/>
    <property type="project" value="InterPro"/>
</dbReference>
<dbReference type="Proteomes" id="UP000294194">
    <property type="component" value="Unassembled WGS sequence"/>
</dbReference>
<accession>A0A4Q9GQC7</accession>
<protein>
    <submittedName>
        <fullName evidence="2">Methyltransferase domain-containing protein</fullName>
    </submittedName>
</protein>
<gene>
    <name evidence="2" type="ORF">EYE40_06465</name>
</gene>
<dbReference type="SUPFAM" id="SSF53335">
    <property type="entry name" value="S-adenosyl-L-methionine-dependent methyltransferases"/>
    <property type="match status" value="1"/>
</dbReference>
<dbReference type="Pfam" id="PF08241">
    <property type="entry name" value="Methyltransf_11"/>
    <property type="match status" value="1"/>
</dbReference>
<feature type="domain" description="Methyltransferase type 11" evidence="1">
    <location>
        <begin position="50"/>
        <end position="143"/>
    </location>
</feature>
<proteinExistence type="predicted"/>
<dbReference type="PANTHER" id="PTHR43591">
    <property type="entry name" value="METHYLTRANSFERASE"/>
    <property type="match status" value="1"/>
</dbReference>
<keyword evidence="2" id="KW-0808">Transferase</keyword>
<dbReference type="CDD" id="cd02440">
    <property type="entry name" value="AdoMet_MTases"/>
    <property type="match status" value="1"/>
</dbReference>
<keyword evidence="2" id="KW-0489">Methyltransferase</keyword>
<evidence type="ECO:0000313" key="2">
    <source>
        <dbReference type="EMBL" id="TBN57072.1"/>
    </source>
</evidence>
<reference evidence="3" key="1">
    <citation type="submission" date="2019-02" db="EMBL/GenBank/DDBJ databases">
        <title>Glaciihabitans arcticus sp. nov., a psychrotolerant bacterium isolated from polar soil.</title>
        <authorList>
            <person name="Dahal R.H."/>
        </authorList>
    </citation>
    <scope>NUCLEOTIDE SEQUENCE [LARGE SCALE GENOMIC DNA]</scope>
    <source>
        <strain evidence="3">RP-3-7</strain>
    </source>
</reference>
<evidence type="ECO:0000313" key="3">
    <source>
        <dbReference type="Proteomes" id="UP000294194"/>
    </source>
</evidence>
<dbReference type="PANTHER" id="PTHR43591:SF24">
    <property type="entry name" value="2-METHOXY-6-POLYPRENYL-1,4-BENZOQUINOL METHYLASE, MITOCHONDRIAL"/>
    <property type="match status" value="1"/>
</dbReference>
<dbReference type="GO" id="GO:0032259">
    <property type="term" value="P:methylation"/>
    <property type="evidence" value="ECO:0007669"/>
    <property type="project" value="UniProtKB-KW"/>
</dbReference>
<dbReference type="InterPro" id="IPR013216">
    <property type="entry name" value="Methyltransf_11"/>
</dbReference>
<name>A0A4Q9GQC7_9MICO</name>